<dbReference type="EMBL" id="CP042437">
    <property type="protein sequence ID" value="QEC75402.1"/>
    <property type="molecule type" value="Genomic_DNA"/>
</dbReference>
<keyword evidence="1" id="KW-0732">Signal</keyword>
<name>A0A5B8VWW0_9SPHI</name>
<organism evidence="2 3">
    <name type="scientific">Mucilaginibacter ginsenosidivorax</name>
    <dbReference type="NCBI Taxonomy" id="862126"/>
    <lineage>
        <taxon>Bacteria</taxon>
        <taxon>Pseudomonadati</taxon>
        <taxon>Bacteroidota</taxon>
        <taxon>Sphingobacteriia</taxon>
        <taxon>Sphingobacteriales</taxon>
        <taxon>Sphingobacteriaceae</taxon>
        <taxon>Mucilaginibacter</taxon>
    </lineage>
</organism>
<evidence type="ECO:0000313" key="3">
    <source>
        <dbReference type="Proteomes" id="UP000321362"/>
    </source>
</evidence>
<feature type="chain" id="PRO_5022719630" description="MipA/OmpV family protein" evidence="1">
    <location>
        <begin position="24"/>
        <end position="298"/>
    </location>
</feature>
<sequence>MKIIYASLLIPILCLLCAKQIFAQSNPTDKVDKTDKTDKDDKAGSFKFGINYLSNNVIMGRADTIKTPMLIPDIKYTFSNGIYFSGSVTYIPNRITGKLDEGNLTGGYDFDITDNLSAETSFSKLFYNKNSTQIGSSINSTINASLDYDISGIVTPTIGADYNFVSKGFKNDVFVNAGLSHDFITTGIINDDDFLVISPLAEVNGGTQNFYDAYLTQKKYKLAANTSKALAKQKARLSKFNLLDYEFSVPMAYKVGVLILHTTPSYAISQNKLPANITGSMINKPGIFYFDIGATIKL</sequence>
<gene>
    <name evidence="2" type="ORF">FSB76_05375</name>
</gene>
<protein>
    <recommendedName>
        <fullName evidence="4">MipA/OmpV family protein</fullName>
    </recommendedName>
</protein>
<accession>A0A5B8VWW0</accession>
<proteinExistence type="predicted"/>
<reference evidence="2 3" key="1">
    <citation type="journal article" date="2013" name="J. Microbiol.">
        <title>Mucilaginibacter ginsenosidivorax sp. nov., with ginsenoside converting activity isolated from sediment.</title>
        <authorList>
            <person name="Kim J.K."/>
            <person name="Choi T.E."/>
            <person name="Liu Q.M."/>
            <person name="Park H.Y."/>
            <person name="Yi T.H."/>
            <person name="Yoon M.H."/>
            <person name="Kim S.C."/>
            <person name="Im W.T."/>
        </authorList>
    </citation>
    <scope>NUCLEOTIDE SEQUENCE [LARGE SCALE GENOMIC DNA]</scope>
    <source>
        <strain evidence="2 3">KHI28</strain>
    </source>
</reference>
<dbReference type="Proteomes" id="UP000321362">
    <property type="component" value="Chromosome"/>
</dbReference>
<dbReference type="RefSeq" id="WP_147052550.1">
    <property type="nucleotide sequence ID" value="NZ_CP042437.1"/>
</dbReference>
<dbReference type="OrthoDB" id="871919at2"/>
<keyword evidence="3" id="KW-1185">Reference proteome</keyword>
<evidence type="ECO:0000313" key="2">
    <source>
        <dbReference type="EMBL" id="QEC75402.1"/>
    </source>
</evidence>
<evidence type="ECO:0008006" key="4">
    <source>
        <dbReference type="Google" id="ProtNLM"/>
    </source>
</evidence>
<evidence type="ECO:0000256" key="1">
    <source>
        <dbReference type="SAM" id="SignalP"/>
    </source>
</evidence>
<dbReference type="AlphaFoldDB" id="A0A5B8VWW0"/>
<dbReference type="KEGG" id="mgk:FSB76_05375"/>
<dbReference type="SUPFAM" id="SSF56935">
    <property type="entry name" value="Porins"/>
    <property type="match status" value="1"/>
</dbReference>
<feature type="signal peptide" evidence="1">
    <location>
        <begin position="1"/>
        <end position="23"/>
    </location>
</feature>